<keyword evidence="5" id="KW-1185">Reference proteome</keyword>
<dbReference type="NCBIfam" id="NF038214">
    <property type="entry name" value="IS21_help_AAA"/>
    <property type="match status" value="1"/>
</dbReference>
<dbReference type="InterPro" id="IPR047661">
    <property type="entry name" value="IstB"/>
</dbReference>
<accession>A0ABS2GSF0</accession>
<dbReference type="GO" id="GO:0005524">
    <property type="term" value="F:ATP binding"/>
    <property type="evidence" value="ECO:0007669"/>
    <property type="project" value="UniProtKB-KW"/>
</dbReference>
<dbReference type="Gene3D" id="3.40.50.300">
    <property type="entry name" value="P-loop containing nucleotide triphosphate hydrolases"/>
    <property type="match status" value="1"/>
</dbReference>
<dbReference type="InterPro" id="IPR002611">
    <property type="entry name" value="IstB_ATP-bd"/>
</dbReference>
<dbReference type="PIRSF" id="PIRSF003073">
    <property type="entry name" value="DNAC_TnpB_IstB"/>
    <property type="match status" value="1"/>
</dbReference>
<evidence type="ECO:0000313" key="5">
    <source>
        <dbReference type="Proteomes" id="UP000777002"/>
    </source>
</evidence>
<feature type="domain" description="IstB-like ATP-binding" evidence="3">
    <location>
        <begin position="14"/>
        <end position="246"/>
    </location>
</feature>
<proteinExistence type="predicted"/>
<dbReference type="SUPFAM" id="SSF52540">
    <property type="entry name" value="P-loop containing nucleoside triphosphate hydrolases"/>
    <property type="match status" value="1"/>
</dbReference>
<keyword evidence="2 4" id="KW-0067">ATP-binding</keyword>
<dbReference type="PANTHER" id="PTHR30050:SF4">
    <property type="entry name" value="ATP-BINDING PROTEIN RV3427C IN INSERTION SEQUENCE-RELATED"/>
    <property type="match status" value="1"/>
</dbReference>
<organism evidence="4 5">
    <name type="scientific">Parasutterella secunda</name>
    <dbReference type="NCBI Taxonomy" id="626947"/>
    <lineage>
        <taxon>Bacteria</taxon>
        <taxon>Pseudomonadati</taxon>
        <taxon>Pseudomonadota</taxon>
        <taxon>Betaproteobacteria</taxon>
        <taxon>Burkholderiales</taxon>
        <taxon>Sutterellaceae</taxon>
        <taxon>Parasutterella</taxon>
    </lineage>
</organism>
<name>A0ABS2GSF0_9BURK</name>
<dbReference type="InterPro" id="IPR027417">
    <property type="entry name" value="P-loop_NTPase"/>
</dbReference>
<dbReference type="PANTHER" id="PTHR30050">
    <property type="entry name" value="CHROMOSOMAL REPLICATION INITIATOR PROTEIN DNAA"/>
    <property type="match status" value="1"/>
</dbReference>
<evidence type="ECO:0000313" key="4">
    <source>
        <dbReference type="EMBL" id="MBM6928735.1"/>
    </source>
</evidence>
<sequence length="254" mass="28984">MTTTIEELKPMFLRLKLAAMYEHAQEMLDDVETSSMSHMDLLKHLFEAEIARRDESALNRRIKQANCRYRDACMSGIDYSIDRGLNKAKLSQLGSCDWIRKHQNCIITGKTGCGKTWIAGALTNAACRAGLTARFYRLPLLLKELSKNRDLESETRRKMRELGRIDLLVLDDWGFGQLDAINRSDLLEIIESRCGNGSTMITSVMPVKAWAEYIQDPTYSDSILDRLVRNAHRIEMTGISMRSLEKYGAIDKNK</sequence>
<reference evidence="4 5" key="1">
    <citation type="journal article" date="2021" name="Sci. Rep.">
        <title>The distribution of antibiotic resistance genes in chicken gut microbiota commensals.</title>
        <authorList>
            <person name="Juricova H."/>
            <person name="Matiasovicova J."/>
            <person name="Kubasova T."/>
            <person name="Cejkova D."/>
            <person name="Rychlik I."/>
        </authorList>
    </citation>
    <scope>NUCLEOTIDE SEQUENCE [LARGE SCALE GENOMIC DNA]</scope>
    <source>
        <strain evidence="4 5">An562</strain>
    </source>
</reference>
<evidence type="ECO:0000256" key="1">
    <source>
        <dbReference type="ARBA" id="ARBA00022741"/>
    </source>
</evidence>
<dbReference type="EMBL" id="JACJKX010000008">
    <property type="protein sequence ID" value="MBM6928735.1"/>
    <property type="molecule type" value="Genomic_DNA"/>
</dbReference>
<protein>
    <submittedName>
        <fullName evidence="4">ATP-binding protein</fullName>
    </submittedName>
</protein>
<keyword evidence="1" id="KW-0547">Nucleotide-binding</keyword>
<dbReference type="RefSeq" id="WP_205050323.1">
    <property type="nucleotide sequence ID" value="NZ_JACJKX010000008.1"/>
</dbReference>
<dbReference type="InterPro" id="IPR028350">
    <property type="entry name" value="DNAC/IstB-like"/>
</dbReference>
<evidence type="ECO:0000259" key="3">
    <source>
        <dbReference type="Pfam" id="PF01695"/>
    </source>
</evidence>
<dbReference type="Proteomes" id="UP000777002">
    <property type="component" value="Unassembled WGS sequence"/>
</dbReference>
<dbReference type="Pfam" id="PF01695">
    <property type="entry name" value="IstB_IS21"/>
    <property type="match status" value="1"/>
</dbReference>
<evidence type="ECO:0000256" key="2">
    <source>
        <dbReference type="ARBA" id="ARBA00022840"/>
    </source>
</evidence>
<gene>
    <name evidence="4" type="ORF">H5985_05555</name>
</gene>
<comment type="caution">
    <text evidence="4">The sequence shown here is derived from an EMBL/GenBank/DDBJ whole genome shotgun (WGS) entry which is preliminary data.</text>
</comment>